<feature type="transmembrane region" description="Helical" evidence="1">
    <location>
        <begin position="21"/>
        <end position="42"/>
    </location>
</feature>
<protein>
    <recommendedName>
        <fullName evidence="4">G protein-coupled receptor</fullName>
    </recommendedName>
</protein>
<accession>A0AAV5TJ89</accession>
<dbReference type="PANTHER" id="PTHR22941:SF26">
    <property type="entry name" value="SERPENTINE RECEPTOR, CLASS H"/>
    <property type="match status" value="1"/>
</dbReference>
<keyword evidence="1" id="KW-1133">Transmembrane helix</keyword>
<name>A0AAV5TJ89_9BILA</name>
<dbReference type="InterPro" id="IPR053220">
    <property type="entry name" value="Nematode_rcpt-like_serp_H"/>
</dbReference>
<feature type="transmembrane region" description="Helical" evidence="1">
    <location>
        <begin position="48"/>
        <end position="78"/>
    </location>
</feature>
<feature type="transmembrane region" description="Helical" evidence="1">
    <location>
        <begin position="143"/>
        <end position="160"/>
    </location>
</feature>
<keyword evidence="3" id="KW-1185">Reference proteome</keyword>
<reference evidence="2" key="1">
    <citation type="submission" date="2023-10" db="EMBL/GenBank/DDBJ databases">
        <title>Genome assembly of Pristionchus species.</title>
        <authorList>
            <person name="Yoshida K."/>
            <person name="Sommer R.J."/>
        </authorList>
    </citation>
    <scope>NUCLEOTIDE SEQUENCE</scope>
    <source>
        <strain evidence="2">RS0144</strain>
    </source>
</reference>
<gene>
    <name evidence="2" type="ORF">PENTCL1PPCAC_16643</name>
</gene>
<keyword evidence="1" id="KW-0812">Transmembrane</keyword>
<dbReference type="Proteomes" id="UP001432027">
    <property type="component" value="Unassembled WGS sequence"/>
</dbReference>
<feature type="transmembrane region" description="Helical" evidence="1">
    <location>
        <begin position="99"/>
        <end position="123"/>
    </location>
</feature>
<sequence length="201" mass="22864">SVINYRKMSSNFILSDNEIRIICITIGALSFVINTLCIYLIIYFRRIFASNIFVVTFLLQAFNLAQNLLFNVLFTLFIHAKYGGGYCIGFVCDSHILPFWAFYSCYILLSCSIAGLFVLLIFFRHQTLLSPTSMLKLSRLSTITFSAFLMLGVTIIPVHYTSMNVQWTRMIANRSFVRCVLHAIGSNMATTLGFSENLQPK</sequence>
<proteinExistence type="predicted"/>
<keyword evidence="1" id="KW-0472">Membrane</keyword>
<dbReference type="AlphaFoldDB" id="A0AAV5TJ89"/>
<evidence type="ECO:0008006" key="4">
    <source>
        <dbReference type="Google" id="ProtNLM"/>
    </source>
</evidence>
<feature type="non-terminal residue" evidence="2">
    <location>
        <position position="201"/>
    </location>
</feature>
<evidence type="ECO:0000313" key="3">
    <source>
        <dbReference type="Proteomes" id="UP001432027"/>
    </source>
</evidence>
<evidence type="ECO:0000256" key="1">
    <source>
        <dbReference type="SAM" id="Phobius"/>
    </source>
</evidence>
<feature type="non-terminal residue" evidence="2">
    <location>
        <position position="1"/>
    </location>
</feature>
<dbReference type="PANTHER" id="PTHR22941">
    <property type="entry name" value="SERPENTINE RECEPTOR"/>
    <property type="match status" value="1"/>
</dbReference>
<evidence type="ECO:0000313" key="2">
    <source>
        <dbReference type="EMBL" id="GMS94468.1"/>
    </source>
</evidence>
<comment type="caution">
    <text evidence="2">The sequence shown here is derived from an EMBL/GenBank/DDBJ whole genome shotgun (WGS) entry which is preliminary data.</text>
</comment>
<dbReference type="EMBL" id="BTSX01000004">
    <property type="protein sequence ID" value="GMS94468.1"/>
    <property type="molecule type" value="Genomic_DNA"/>
</dbReference>
<organism evidence="2 3">
    <name type="scientific">Pristionchus entomophagus</name>
    <dbReference type="NCBI Taxonomy" id="358040"/>
    <lineage>
        <taxon>Eukaryota</taxon>
        <taxon>Metazoa</taxon>
        <taxon>Ecdysozoa</taxon>
        <taxon>Nematoda</taxon>
        <taxon>Chromadorea</taxon>
        <taxon>Rhabditida</taxon>
        <taxon>Rhabditina</taxon>
        <taxon>Diplogasteromorpha</taxon>
        <taxon>Diplogasteroidea</taxon>
        <taxon>Neodiplogasteridae</taxon>
        <taxon>Pristionchus</taxon>
    </lineage>
</organism>